<dbReference type="GO" id="GO:0006799">
    <property type="term" value="P:polyphosphate biosynthetic process"/>
    <property type="evidence" value="ECO:0007669"/>
    <property type="project" value="UniProtKB-ARBA"/>
</dbReference>
<accession>A0A9D1KEV8</accession>
<protein>
    <submittedName>
        <fullName evidence="2">Polyphosphate polymerase domain-containing protein</fullName>
    </submittedName>
</protein>
<dbReference type="Gene3D" id="3.20.100.30">
    <property type="entry name" value="VTC, catalytic tunnel domain"/>
    <property type="match status" value="1"/>
</dbReference>
<organism evidence="2 3">
    <name type="scientific">Candidatus Caccovicinus merdipullorum</name>
    <dbReference type="NCBI Taxonomy" id="2840724"/>
    <lineage>
        <taxon>Bacteria</taxon>
        <taxon>Bacillati</taxon>
        <taxon>Bacillota</taxon>
        <taxon>Clostridia</taxon>
        <taxon>Eubacteriales</taxon>
        <taxon>Candidatus Caccovicinus</taxon>
    </lineage>
</organism>
<evidence type="ECO:0000313" key="2">
    <source>
        <dbReference type="EMBL" id="HIT41095.1"/>
    </source>
</evidence>
<dbReference type="InterPro" id="IPR018966">
    <property type="entry name" value="VTC_domain"/>
</dbReference>
<dbReference type="AlphaFoldDB" id="A0A9D1KEV8"/>
<dbReference type="Pfam" id="PF09359">
    <property type="entry name" value="VTC"/>
    <property type="match status" value="1"/>
</dbReference>
<dbReference type="Proteomes" id="UP000886860">
    <property type="component" value="Unassembled WGS sequence"/>
</dbReference>
<dbReference type="InterPro" id="IPR042267">
    <property type="entry name" value="VTC_sf"/>
</dbReference>
<reference evidence="2" key="2">
    <citation type="journal article" date="2021" name="PeerJ">
        <title>Extensive microbial diversity within the chicken gut microbiome revealed by metagenomics and culture.</title>
        <authorList>
            <person name="Gilroy R."/>
            <person name="Ravi A."/>
            <person name="Getino M."/>
            <person name="Pursley I."/>
            <person name="Horton D.L."/>
            <person name="Alikhan N.F."/>
            <person name="Baker D."/>
            <person name="Gharbi K."/>
            <person name="Hall N."/>
            <person name="Watson M."/>
            <person name="Adriaenssens E.M."/>
            <person name="Foster-Nyarko E."/>
            <person name="Jarju S."/>
            <person name="Secka A."/>
            <person name="Antonio M."/>
            <person name="Oren A."/>
            <person name="Chaudhuri R.R."/>
            <person name="La Ragione R."/>
            <person name="Hildebrand F."/>
            <person name="Pallen M.J."/>
        </authorList>
    </citation>
    <scope>NUCLEOTIDE SEQUENCE</scope>
    <source>
        <strain evidence="2">CHK123-3438</strain>
    </source>
</reference>
<proteinExistence type="predicted"/>
<dbReference type="EMBL" id="DVKS01000052">
    <property type="protein sequence ID" value="HIT41095.1"/>
    <property type="molecule type" value="Genomic_DNA"/>
</dbReference>
<feature type="domain" description="VTC" evidence="1">
    <location>
        <begin position="11"/>
        <end position="227"/>
    </location>
</feature>
<evidence type="ECO:0000259" key="1">
    <source>
        <dbReference type="Pfam" id="PF09359"/>
    </source>
</evidence>
<gene>
    <name evidence="2" type="ORF">IAB60_03170</name>
</gene>
<dbReference type="CDD" id="cd07750">
    <property type="entry name" value="PolyPPase_VTC_like"/>
    <property type="match status" value="1"/>
</dbReference>
<evidence type="ECO:0000313" key="3">
    <source>
        <dbReference type="Proteomes" id="UP000886860"/>
    </source>
</evidence>
<sequence length="231" mass="26535">MIKEKTPLRLRHELKYSINALDDLVLAARLGKLFSRDPHAGSHGTYRVSSLYFDTPSDQALRQKISGADRREKFRIRYYGQDTSFIRLEKKIKIHGLCAKYSARLTESQVRLLLQGHIGFLMESENPLLLEFYSKIRGQLLAPKTIVTYDREAFLYPPGNVRVTIDRDLRTGLTSHDFLNPKRCHAGVSDQLSVLEIKYDAFLPEIVRMAVQIPGRQAGAFSKYAVCRRYD</sequence>
<name>A0A9D1KEV8_9FIRM</name>
<reference evidence="2" key="1">
    <citation type="submission" date="2020-10" db="EMBL/GenBank/DDBJ databases">
        <authorList>
            <person name="Gilroy R."/>
        </authorList>
    </citation>
    <scope>NUCLEOTIDE SEQUENCE</scope>
    <source>
        <strain evidence="2">CHK123-3438</strain>
    </source>
</reference>
<comment type="caution">
    <text evidence="2">The sequence shown here is derived from an EMBL/GenBank/DDBJ whole genome shotgun (WGS) entry which is preliminary data.</text>
</comment>